<accession>V6LY38</accession>
<gene>
    <name evidence="4" type="ORF">SS50377_11249</name>
    <name evidence="5" type="ORF">SS50377_23653</name>
</gene>
<dbReference type="InterPro" id="IPR011992">
    <property type="entry name" value="EF-hand-dom_pair"/>
</dbReference>
<dbReference type="InterPro" id="IPR018247">
    <property type="entry name" value="EF_Hand_1_Ca_BS"/>
</dbReference>
<dbReference type="SUPFAM" id="SSF47473">
    <property type="entry name" value="EF-hand"/>
    <property type="match status" value="1"/>
</dbReference>
<dbReference type="InterPro" id="IPR002048">
    <property type="entry name" value="EF_hand_dom"/>
</dbReference>
<dbReference type="PANTHER" id="PTHR23049">
    <property type="entry name" value="MYOSIN REGULATORY LIGHT CHAIN 2"/>
    <property type="match status" value="1"/>
</dbReference>
<keyword evidence="6" id="KW-1185">Reference proteome</keyword>
<dbReference type="AlphaFoldDB" id="V6LY38"/>
<dbReference type="EMBL" id="KI545981">
    <property type="protein sequence ID" value="EST48636.1"/>
    <property type="molecule type" value="Genomic_DNA"/>
</dbReference>
<feature type="domain" description="EF-hand" evidence="3">
    <location>
        <begin position="11"/>
        <end position="46"/>
    </location>
</feature>
<dbReference type="Proteomes" id="UP000018208">
    <property type="component" value="Unassembled WGS sequence"/>
</dbReference>
<evidence type="ECO:0000256" key="2">
    <source>
        <dbReference type="ARBA" id="ARBA00022837"/>
    </source>
</evidence>
<dbReference type="Gene3D" id="1.10.238.10">
    <property type="entry name" value="EF-hand"/>
    <property type="match status" value="2"/>
</dbReference>
<keyword evidence="1" id="KW-0677">Repeat</keyword>
<dbReference type="VEuPathDB" id="GiardiaDB:SS50377_23653"/>
<dbReference type="EMBL" id="AUWU02000004">
    <property type="protein sequence ID" value="KAH0573718.1"/>
    <property type="molecule type" value="Genomic_DNA"/>
</dbReference>
<dbReference type="CDD" id="cd00051">
    <property type="entry name" value="EFh"/>
    <property type="match status" value="1"/>
</dbReference>
<evidence type="ECO:0000313" key="6">
    <source>
        <dbReference type="Proteomes" id="UP000018208"/>
    </source>
</evidence>
<dbReference type="FunFam" id="1.10.238.10:FF:000001">
    <property type="entry name" value="Calmodulin 1"/>
    <property type="match status" value="1"/>
</dbReference>
<evidence type="ECO:0000256" key="1">
    <source>
        <dbReference type="ARBA" id="ARBA00022737"/>
    </source>
</evidence>
<evidence type="ECO:0000313" key="4">
    <source>
        <dbReference type="EMBL" id="EST48636.1"/>
    </source>
</evidence>
<dbReference type="GO" id="GO:0005509">
    <property type="term" value="F:calcium ion binding"/>
    <property type="evidence" value="ECO:0007669"/>
    <property type="project" value="InterPro"/>
</dbReference>
<name>V6LY38_9EUKA</name>
<dbReference type="PROSITE" id="PS50222">
    <property type="entry name" value="EF_HAND_2"/>
    <property type="match status" value="2"/>
</dbReference>
<reference evidence="5" key="2">
    <citation type="submission" date="2020-12" db="EMBL/GenBank/DDBJ databases">
        <title>New Spironucleus salmonicida genome in near-complete chromosomes.</title>
        <authorList>
            <person name="Xu F."/>
            <person name="Kurt Z."/>
            <person name="Jimenez-Gonzalez A."/>
            <person name="Astvaldsson A."/>
            <person name="Andersson J.O."/>
            <person name="Svard S.G."/>
        </authorList>
    </citation>
    <scope>NUCLEOTIDE SEQUENCE</scope>
    <source>
        <strain evidence="5">ATCC 50377</strain>
    </source>
</reference>
<evidence type="ECO:0000313" key="5">
    <source>
        <dbReference type="EMBL" id="KAH0573718.1"/>
    </source>
</evidence>
<dbReference type="InterPro" id="IPR050403">
    <property type="entry name" value="Myosin_RLC"/>
</dbReference>
<dbReference type="SMART" id="SM00054">
    <property type="entry name" value="EFh"/>
    <property type="match status" value="2"/>
</dbReference>
<dbReference type="OrthoDB" id="26525at2759"/>
<protein>
    <submittedName>
        <fullName evidence="4">Calmodulin</fullName>
    </submittedName>
</protein>
<keyword evidence="2" id="KW-0106">Calcium</keyword>
<proteinExistence type="predicted"/>
<dbReference type="Pfam" id="PF13202">
    <property type="entry name" value="EF-hand_5"/>
    <property type="match status" value="1"/>
</dbReference>
<evidence type="ECO:0000259" key="3">
    <source>
        <dbReference type="PROSITE" id="PS50222"/>
    </source>
</evidence>
<reference evidence="4 5" key="1">
    <citation type="journal article" date="2014" name="PLoS Genet.">
        <title>The Genome of Spironucleus salmonicida Highlights a Fish Pathogen Adapted to Fluctuating Environments.</title>
        <authorList>
            <person name="Xu F."/>
            <person name="Jerlstrom-Hultqvist J."/>
            <person name="Einarsson E."/>
            <person name="Astvaldsson A."/>
            <person name="Svard S.G."/>
            <person name="Andersson J.O."/>
        </authorList>
    </citation>
    <scope>NUCLEOTIDE SEQUENCE</scope>
    <source>
        <strain evidence="5">ATCC 50377</strain>
    </source>
</reference>
<feature type="domain" description="EF-hand" evidence="3">
    <location>
        <begin position="82"/>
        <end position="117"/>
    </location>
</feature>
<dbReference type="PROSITE" id="PS00018">
    <property type="entry name" value="EF_HAND_1"/>
    <property type="match status" value="1"/>
</dbReference>
<organism evidence="4">
    <name type="scientific">Spironucleus salmonicida</name>
    <dbReference type="NCBI Taxonomy" id="348837"/>
    <lineage>
        <taxon>Eukaryota</taxon>
        <taxon>Metamonada</taxon>
        <taxon>Diplomonadida</taxon>
        <taxon>Hexamitidae</taxon>
        <taxon>Hexamitinae</taxon>
        <taxon>Spironucleus</taxon>
    </lineage>
</organism>
<sequence length="148" mass="17074">MDDIPTDVIVEFLDEYREAFNAFNISKSGKIQPDEIDRIMHILNQQPTRGEIADILETFCQSQEISFINFTKLLVNSSRNYDQEATIRDVFLCFDRNGDGMVNASELQFVLQQLGIPAERQELEDLCNEFGGEISFKDFALVFCRFEV</sequence>